<gene>
    <name evidence="2" type="ORF">I6H58_04640</name>
</gene>
<protein>
    <submittedName>
        <fullName evidence="2">Uncharacterized protein</fullName>
    </submittedName>
</protein>
<evidence type="ECO:0000313" key="3">
    <source>
        <dbReference type="Proteomes" id="UP000595221"/>
    </source>
</evidence>
<dbReference type="EMBL" id="CP066078">
    <property type="protein sequence ID" value="QQC60215.1"/>
    <property type="molecule type" value="Genomic_DNA"/>
</dbReference>
<keyword evidence="1" id="KW-0472">Membrane</keyword>
<evidence type="ECO:0000313" key="2">
    <source>
        <dbReference type="EMBL" id="QQC60215.1"/>
    </source>
</evidence>
<reference evidence="2 3" key="1">
    <citation type="submission" date="2020-12" db="EMBL/GenBank/DDBJ databases">
        <title>FDA dAtabase for Regulatory Grade micrObial Sequences (FDA-ARGOS): Supporting development and validation of Infectious Disease Dx tests.</title>
        <authorList>
            <person name="Sproer C."/>
            <person name="Gronow S."/>
            <person name="Severitt S."/>
            <person name="Schroder I."/>
            <person name="Tallon L."/>
            <person name="Sadzewicz L."/>
            <person name="Zhao X."/>
            <person name="Boylan J."/>
            <person name="Ott S."/>
            <person name="Bowen H."/>
            <person name="Vavikolanu K."/>
            <person name="Mehta A."/>
            <person name="Aluvathingal J."/>
            <person name="Nadendla S."/>
            <person name="Lowell S."/>
            <person name="Myers T."/>
            <person name="Yan Y."/>
            <person name="Sichtig H."/>
        </authorList>
    </citation>
    <scope>NUCLEOTIDE SEQUENCE [LARGE SCALE GENOMIC DNA]</scope>
    <source>
        <strain evidence="2 3">FDAARGOS_1001</strain>
    </source>
</reference>
<sequence>MSAVLLVIGGLVSGVAYAAGFGPLLGWAWVSFEAAQTWWAKALIALGTLGGVAGFGWLVWWLAKRLGEDFRHR</sequence>
<dbReference type="RefSeq" id="WP_198490979.1">
    <property type="nucleotide sequence ID" value="NZ_CP066078.1"/>
</dbReference>
<proteinExistence type="predicted"/>
<evidence type="ECO:0000256" key="1">
    <source>
        <dbReference type="SAM" id="Phobius"/>
    </source>
</evidence>
<organism evidence="2 3">
    <name type="scientific">Rothia kristinae</name>
    <dbReference type="NCBI Taxonomy" id="37923"/>
    <lineage>
        <taxon>Bacteria</taxon>
        <taxon>Bacillati</taxon>
        <taxon>Actinomycetota</taxon>
        <taxon>Actinomycetes</taxon>
        <taxon>Micrococcales</taxon>
        <taxon>Micrococcaceae</taxon>
        <taxon>Rothia</taxon>
    </lineage>
</organism>
<dbReference type="AlphaFoldDB" id="A0A7T4T5D7"/>
<dbReference type="Proteomes" id="UP000595221">
    <property type="component" value="Chromosome"/>
</dbReference>
<accession>A0A7T4T5D7</accession>
<keyword evidence="1" id="KW-0812">Transmembrane</keyword>
<name>A0A7T4T5D7_9MICC</name>
<feature type="transmembrane region" description="Helical" evidence="1">
    <location>
        <begin position="42"/>
        <end position="63"/>
    </location>
</feature>
<keyword evidence="1" id="KW-1133">Transmembrane helix</keyword>